<gene>
    <name evidence="2" type="ORF">ABID14_001465</name>
</gene>
<keyword evidence="1" id="KW-0472">Membrane</keyword>
<accession>A0ABV2JAJ6</accession>
<organism evidence="2 3">
    <name type="scientific">Peptoniphilus olsenii</name>
    <dbReference type="NCBI Taxonomy" id="411570"/>
    <lineage>
        <taxon>Bacteria</taxon>
        <taxon>Bacillati</taxon>
        <taxon>Bacillota</taxon>
        <taxon>Tissierellia</taxon>
        <taxon>Tissierellales</taxon>
        <taxon>Peptoniphilaceae</taxon>
        <taxon>Peptoniphilus</taxon>
    </lineage>
</organism>
<keyword evidence="1" id="KW-1133">Transmembrane helix</keyword>
<dbReference type="Proteomes" id="UP001549162">
    <property type="component" value="Unassembled WGS sequence"/>
</dbReference>
<evidence type="ECO:0000313" key="2">
    <source>
        <dbReference type="EMBL" id="MET3617830.1"/>
    </source>
</evidence>
<comment type="caution">
    <text evidence="2">The sequence shown here is derived from an EMBL/GenBank/DDBJ whole genome shotgun (WGS) entry which is preliminary data.</text>
</comment>
<dbReference type="EMBL" id="JBEPMA010000009">
    <property type="protein sequence ID" value="MET3617830.1"/>
    <property type="molecule type" value="Genomic_DNA"/>
</dbReference>
<name>A0ABV2JAJ6_9FIRM</name>
<keyword evidence="3" id="KW-1185">Reference proteome</keyword>
<feature type="transmembrane region" description="Helical" evidence="1">
    <location>
        <begin position="6"/>
        <end position="26"/>
    </location>
</feature>
<protein>
    <submittedName>
        <fullName evidence="2">Uncharacterized protein</fullName>
    </submittedName>
</protein>
<keyword evidence="1" id="KW-0812">Transmembrane</keyword>
<proteinExistence type="predicted"/>
<evidence type="ECO:0000256" key="1">
    <source>
        <dbReference type="SAM" id="Phobius"/>
    </source>
</evidence>
<reference evidence="2 3" key="1">
    <citation type="submission" date="2024-06" db="EMBL/GenBank/DDBJ databases">
        <title>Genomic Encyclopedia of Type Strains, Phase IV (KMG-IV): sequencing the most valuable type-strain genomes for metagenomic binning, comparative biology and taxonomic classification.</title>
        <authorList>
            <person name="Goeker M."/>
        </authorList>
    </citation>
    <scope>NUCLEOTIDE SEQUENCE [LARGE SCALE GENOMIC DNA]</scope>
    <source>
        <strain evidence="2 3">DSM 21460</strain>
    </source>
</reference>
<sequence>MSNINFDIPLIFVEILFVIGVCDMVGGKINLIVQREFL</sequence>
<evidence type="ECO:0000313" key="3">
    <source>
        <dbReference type="Proteomes" id="UP001549162"/>
    </source>
</evidence>